<evidence type="ECO:0000313" key="1">
    <source>
        <dbReference type="EMBL" id="HIZ89842.1"/>
    </source>
</evidence>
<proteinExistence type="predicted"/>
<dbReference type="AlphaFoldDB" id="A0A9D2KCH7"/>
<dbReference type="EMBL" id="DXAQ01000121">
    <property type="protein sequence ID" value="HIZ89842.1"/>
    <property type="molecule type" value="Genomic_DNA"/>
</dbReference>
<evidence type="ECO:0000313" key="2">
    <source>
        <dbReference type="Proteomes" id="UP000824176"/>
    </source>
</evidence>
<gene>
    <name evidence="1" type="ORF">H9804_07840</name>
</gene>
<protein>
    <submittedName>
        <fullName evidence="1">Uncharacterized protein</fullName>
    </submittedName>
</protein>
<dbReference type="Proteomes" id="UP000824176">
    <property type="component" value="Unassembled WGS sequence"/>
</dbReference>
<accession>A0A9D2KCH7</accession>
<reference evidence="1" key="2">
    <citation type="submission" date="2021-04" db="EMBL/GenBank/DDBJ databases">
        <authorList>
            <person name="Gilroy R."/>
        </authorList>
    </citation>
    <scope>NUCLEOTIDE SEQUENCE</scope>
    <source>
        <strain evidence="1">ChiW4-1371</strain>
    </source>
</reference>
<organism evidence="1 2">
    <name type="scientific">Candidatus Mucispirillum faecigallinarum</name>
    <dbReference type="NCBI Taxonomy" id="2838699"/>
    <lineage>
        <taxon>Bacteria</taxon>
        <taxon>Pseudomonadati</taxon>
        <taxon>Deferribacterota</taxon>
        <taxon>Deferribacteres</taxon>
        <taxon>Deferribacterales</taxon>
        <taxon>Mucispirillaceae</taxon>
        <taxon>Mucispirillum</taxon>
    </lineage>
</organism>
<reference evidence="1" key="1">
    <citation type="journal article" date="2021" name="PeerJ">
        <title>Extensive microbial diversity within the chicken gut microbiome revealed by metagenomics and culture.</title>
        <authorList>
            <person name="Gilroy R."/>
            <person name="Ravi A."/>
            <person name="Getino M."/>
            <person name="Pursley I."/>
            <person name="Horton D.L."/>
            <person name="Alikhan N.F."/>
            <person name="Baker D."/>
            <person name="Gharbi K."/>
            <person name="Hall N."/>
            <person name="Watson M."/>
            <person name="Adriaenssens E.M."/>
            <person name="Foster-Nyarko E."/>
            <person name="Jarju S."/>
            <person name="Secka A."/>
            <person name="Antonio M."/>
            <person name="Oren A."/>
            <person name="Chaudhuri R.R."/>
            <person name="La Ragione R."/>
            <person name="Hildebrand F."/>
            <person name="Pallen M.J."/>
        </authorList>
    </citation>
    <scope>NUCLEOTIDE SEQUENCE</scope>
    <source>
        <strain evidence="1">ChiW4-1371</strain>
    </source>
</reference>
<sequence>MNKSISLKEFMQVMADIKIRSETCMKNYLETNYIKNAVYINKTYGIDLKQVFKMFYYAEYLLDITISFNIYGINNKYFIKKPNIFRKIFRKYTISYIQLFCDKIFIDNRQIENEEADNIKIIFN</sequence>
<comment type="caution">
    <text evidence="1">The sequence shown here is derived from an EMBL/GenBank/DDBJ whole genome shotgun (WGS) entry which is preliminary data.</text>
</comment>
<name>A0A9D2KCH7_9BACT</name>